<keyword evidence="3" id="KW-0653">Protein transport</keyword>
<dbReference type="PANTHER" id="PTHR12542">
    <property type="entry name" value="EXOCYST COMPLEX PROTEIN EXO70"/>
    <property type="match status" value="1"/>
</dbReference>
<protein>
    <recommendedName>
        <fullName evidence="3">Exocyst subunit Exo70 family protein</fullName>
    </recommendedName>
</protein>
<dbReference type="Proteomes" id="UP000026960">
    <property type="component" value="Chromosome 5"/>
</dbReference>
<keyword evidence="6" id="KW-1185">Reference proteome</keyword>
<evidence type="ECO:0000256" key="3">
    <source>
        <dbReference type="RuleBase" id="RU365026"/>
    </source>
</evidence>
<dbReference type="SUPFAM" id="SSF74788">
    <property type="entry name" value="Cullin repeat-like"/>
    <property type="match status" value="1"/>
</dbReference>
<dbReference type="Gene3D" id="1.20.1280.170">
    <property type="entry name" value="Exocyst complex component Exo70"/>
    <property type="match status" value="1"/>
</dbReference>
<dbReference type="HOGENOM" id="CLU_026956_2_0_1"/>
<dbReference type="GO" id="GO:0006887">
    <property type="term" value="P:exocytosis"/>
    <property type="evidence" value="ECO:0007669"/>
    <property type="project" value="UniProtKB-KW"/>
</dbReference>
<sequence>MEPQLPTVIWMEWDSATEPAESSPPSRRYSYLERIRNLSVVSAEAGRRWLPWSSSSSTARSSYYSSSMSSSVSGTGSQNQRYVPYSSSPMMVRLDVHGPRDIARQMVQDGFMVNLIGDFDREPDHALERWFSELDVGWVLRSAAEKELAAELGCLDDLVQRWTRGYAVMVEALVATQQNMKSQDHTNMELEDDLRPLQVTRFVEATVSKMLAFADALAADNTWRPIDTLSRLMCLCTSINECGIRILSEILVFEFDCIFSKMNGAFSNTATIYRMAKDAEAITRVLNRDSLENFQHSGEIHKATRLIVDYARLFWGYEGLLRHILLSKWDPHSDDRCSQLPITMIQQMLINLEDQLEKNSESFSDPSLRYLFLLNNSYFVREEFLEPKNYVPNPRLSQKLREAIINKVITVDTKGTWRTIRSWRNAAVIYRTWKTWSTSYLKDE</sequence>
<keyword evidence="3" id="KW-0268">Exocytosis</keyword>
<name>A0A0D3G6S9_9ORYZ</name>
<feature type="domain" description="Exocyst complex subunit Exo70 C-terminal" evidence="4">
    <location>
        <begin position="161"/>
        <end position="382"/>
    </location>
</feature>
<evidence type="ECO:0000259" key="4">
    <source>
        <dbReference type="Pfam" id="PF03081"/>
    </source>
</evidence>
<dbReference type="InterPro" id="IPR046364">
    <property type="entry name" value="Exo70_C"/>
</dbReference>
<dbReference type="InterPro" id="IPR016159">
    <property type="entry name" value="Cullin_repeat-like_dom_sf"/>
</dbReference>
<dbReference type="Pfam" id="PF03081">
    <property type="entry name" value="Exo70_C"/>
    <property type="match status" value="1"/>
</dbReference>
<dbReference type="STRING" id="65489.A0A0D3G6S9"/>
<keyword evidence="2 3" id="KW-0813">Transport</keyword>
<dbReference type="Gramene" id="OBART05G13870.1">
    <property type="protein sequence ID" value="OBART05G13870.1"/>
    <property type="gene ID" value="OBART05G13870"/>
</dbReference>
<proteinExistence type="inferred from homology"/>
<evidence type="ECO:0000313" key="6">
    <source>
        <dbReference type="Proteomes" id="UP000026960"/>
    </source>
</evidence>
<evidence type="ECO:0000256" key="2">
    <source>
        <dbReference type="ARBA" id="ARBA00022448"/>
    </source>
</evidence>
<dbReference type="PANTHER" id="PTHR12542:SF40">
    <property type="entry name" value="EXOCYST SUBUNIT EXO70 FAMILY PROTEIN"/>
    <property type="match status" value="1"/>
</dbReference>
<organism evidence="5">
    <name type="scientific">Oryza barthii</name>
    <dbReference type="NCBI Taxonomy" id="65489"/>
    <lineage>
        <taxon>Eukaryota</taxon>
        <taxon>Viridiplantae</taxon>
        <taxon>Streptophyta</taxon>
        <taxon>Embryophyta</taxon>
        <taxon>Tracheophyta</taxon>
        <taxon>Spermatophyta</taxon>
        <taxon>Magnoliopsida</taxon>
        <taxon>Liliopsida</taxon>
        <taxon>Poales</taxon>
        <taxon>Poaceae</taxon>
        <taxon>BOP clade</taxon>
        <taxon>Oryzoideae</taxon>
        <taxon>Oryzeae</taxon>
        <taxon>Oryzinae</taxon>
        <taxon>Oryza</taxon>
    </lineage>
</organism>
<dbReference type="InterPro" id="IPR004140">
    <property type="entry name" value="Exo70"/>
</dbReference>
<comment type="similarity">
    <text evidence="1 3">Belongs to the EXO70 family.</text>
</comment>
<dbReference type="GO" id="GO:0000145">
    <property type="term" value="C:exocyst"/>
    <property type="evidence" value="ECO:0007669"/>
    <property type="project" value="InterPro"/>
</dbReference>
<dbReference type="PaxDb" id="65489-OBART05G13870.1"/>
<dbReference type="GO" id="GO:0005546">
    <property type="term" value="F:phosphatidylinositol-4,5-bisphosphate binding"/>
    <property type="evidence" value="ECO:0007669"/>
    <property type="project" value="InterPro"/>
</dbReference>
<evidence type="ECO:0000313" key="5">
    <source>
        <dbReference type="EnsemblPlants" id="OBART05G13870.1"/>
    </source>
</evidence>
<comment type="function">
    <text evidence="3">Component of the exocyst complex.</text>
</comment>
<dbReference type="EnsemblPlants" id="OBART05G13870.1">
    <property type="protein sequence ID" value="OBART05G13870.1"/>
    <property type="gene ID" value="OBART05G13870"/>
</dbReference>
<evidence type="ECO:0000256" key="1">
    <source>
        <dbReference type="ARBA" id="ARBA00006756"/>
    </source>
</evidence>
<dbReference type="eggNOG" id="KOG2344">
    <property type="taxonomic scope" value="Eukaryota"/>
</dbReference>
<dbReference type="GO" id="GO:0015031">
    <property type="term" value="P:protein transport"/>
    <property type="evidence" value="ECO:0007669"/>
    <property type="project" value="UniProtKB-KW"/>
</dbReference>
<reference evidence="5" key="1">
    <citation type="journal article" date="2009" name="Rice">
        <title>De Novo Next Generation Sequencing of Plant Genomes.</title>
        <authorList>
            <person name="Rounsley S."/>
            <person name="Marri P.R."/>
            <person name="Yu Y."/>
            <person name="He R."/>
            <person name="Sisneros N."/>
            <person name="Goicoechea J.L."/>
            <person name="Lee S.J."/>
            <person name="Angelova A."/>
            <person name="Kudrna D."/>
            <person name="Luo M."/>
            <person name="Affourtit J."/>
            <person name="Desany B."/>
            <person name="Knight J."/>
            <person name="Niazi F."/>
            <person name="Egholm M."/>
            <person name="Wing R.A."/>
        </authorList>
    </citation>
    <scope>NUCLEOTIDE SEQUENCE [LARGE SCALE GENOMIC DNA]</scope>
    <source>
        <strain evidence="5">cv. IRGC 105608</strain>
    </source>
</reference>
<reference evidence="5" key="2">
    <citation type="submission" date="2015-03" db="UniProtKB">
        <authorList>
            <consortium name="EnsemblPlants"/>
        </authorList>
    </citation>
    <scope>IDENTIFICATION</scope>
</reference>
<dbReference type="AlphaFoldDB" id="A0A0D3G6S9"/>
<accession>A0A0D3G6S9</accession>